<dbReference type="Proteomes" id="UP000000595">
    <property type="component" value="Chromosome"/>
</dbReference>
<dbReference type="EC" id="2.2.1.10" evidence="5 6"/>
<evidence type="ECO:0000256" key="3">
    <source>
        <dbReference type="ARBA" id="ARBA00023141"/>
    </source>
</evidence>
<feature type="binding site" evidence="5">
    <location>
        <begin position="29"/>
        <end position="33"/>
    </location>
    <ligand>
        <name>1-deoxy-D-threo-hexo-2,5-diulose 6-phosphate</name>
        <dbReference type="ChEBI" id="CHEBI:58861"/>
    </ligand>
</feature>
<feature type="active site" description="Schiff-base intermediate with dihydroxyacetone-P" evidence="7">
    <location>
        <position position="180"/>
    </location>
</feature>
<dbReference type="PIRSF" id="PIRSF038992">
    <property type="entry name" value="Aldolase_Ia"/>
    <property type="match status" value="1"/>
</dbReference>
<dbReference type="InterPro" id="IPR013785">
    <property type="entry name" value="Aldolase_TIM"/>
</dbReference>
<feature type="binding site" evidence="5">
    <location>
        <begin position="233"/>
        <end position="234"/>
    </location>
    <ligand>
        <name>1-deoxy-D-threo-hexo-2,5-diulose 6-phosphate</name>
        <dbReference type="ChEBI" id="CHEBI:58861"/>
    </ligand>
</feature>
<evidence type="ECO:0000313" key="9">
    <source>
        <dbReference type="Proteomes" id="UP000000595"/>
    </source>
</evidence>
<feature type="binding site" evidence="5">
    <location>
        <begin position="205"/>
        <end position="206"/>
    </location>
    <ligand>
        <name>1-deoxy-D-threo-hexo-2,5-diulose 6-phosphate</name>
        <dbReference type="ChEBI" id="CHEBI:58861"/>
    </ligand>
</feature>
<accession>Q8PXE9</accession>
<comment type="catalytic activity">
    <reaction evidence="5">
        <text>1-deoxy-D-threo-hexo-2,5-diulose 6-phosphate + L-aspartate 4-semialdehyde = 2,3-dioxopropyl phosphate + 2-amino-2,3,7-trideoxy-D-lyxo-hept-6-ulosonate</text>
        <dbReference type="Rhea" id="RHEA:25952"/>
        <dbReference type="ChEBI" id="CHEBI:58859"/>
        <dbReference type="ChEBI" id="CHEBI:58860"/>
        <dbReference type="ChEBI" id="CHEBI:58861"/>
        <dbReference type="ChEBI" id="CHEBI:537519"/>
        <dbReference type="EC" id="2.2.1.10"/>
    </reaction>
</comment>
<dbReference type="GO" id="GO:0004332">
    <property type="term" value="F:fructose-bisphosphate aldolase activity"/>
    <property type="evidence" value="ECO:0007669"/>
    <property type="project" value="InterPro"/>
</dbReference>
<dbReference type="GO" id="GO:0016836">
    <property type="term" value="F:hydro-lyase activity"/>
    <property type="evidence" value="ECO:0007669"/>
    <property type="project" value="InterPro"/>
</dbReference>
<dbReference type="InterPro" id="IPR050456">
    <property type="entry name" value="DeoC/FbaB_aldolase"/>
</dbReference>
<comment type="subunit">
    <text evidence="5">Homodecamer.</text>
</comment>
<dbReference type="NCBIfam" id="TIGR01949">
    <property type="entry name" value="ADH_synth"/>
    <property type="match status" value="1"/>
</dbReference>
<feature type="active site" description="Proton donor" evidence="5 7">
    <location>
        <position position="149"/>
    </location>
</feature>
<dbReference type="InterPro" id="IPR010210">
    <property type="entry name" value="ADH_synthase"/>
</dbReference>
<dbReference type="PATRIC" id="fig|192952.21.peg.1478"/>
<dbReference type="AlphaFoldDB" id="Q8PXE9"/>
<dbReference type="KEGG" id="mma:MM_1271"/>
<evidence type="ECO:0000256" key="5">
    <source>
        <dbReference type="HAMAP-Rule" id="MF_00960"/>
    </source>
</evidence>
<comment type="function">
    <text evidence="5">Catalyzes a transaldol reaction between 6-deoxy-5-ketofructose 1-phosphate (DKFP) and L-aspartate semialdehyde (ASA) with an elimination of hydroxypyruvaldehyde phosphate to yield 2-amino-3,7-dideoxy-D-threo-hept-6-ulosonate (ADH). Plays a key role in an alternative pathway of the biosynthesis of 3-dehydroquinate (DHQ), which is involved in the canonical pathway for the biosynthesis of aromatic amino acids.</text>
</comment>
<dbReference type="EMBL" id="AE008384">
    <property type="protein sequence ID" value="AAM30967.1"/>
    <property type="molecule type" value="Genomic_DNA"/>
</dbReference>
<dbReference type="SUPFAM" id="SSF51569">
    <property type="entry name" value="Aldolase"/>
    <property type="match status" value="1"/>
</dbReference>
<dbReference type="HAMAP" id="MF_00960">
    <property type="entry name" value="ADH_synthase"/>
    <property type="match status" value="1"/>
</dbReference>
<keyword evidence="1 5" id="KW-0028">Amino-acid biosynthesis</keyword>
<keyword evidence="4 5" id="KW-0704">Schiff base</keyword>
<dbReference type="InterPro" id="IPR041720">
    <property type="entry name" value="FbaB-like"/>
</dbReference>
<dbReference type="PANTHER" id="PTHR47916">
    <property type="entry name" value="FRUCTOSE-BISPHOSPHATE ALDOLASE CLASS 1"/>
    <property type="match status" value="1"/>
</dbReference>
<proteinExistence type="inferred from homology"/>
<feature type="binding site" evidence="5">
    <location>
        <begin position="149"/>
        <end position="151"/>
    </location>
    <ligand>
        <name>1-deoxy-D-threo-hexo-2,5-diulose 6-phosphate</name>
        <dbReference type="ChEBI" id="CHEBI:58861"/>
    </ligand>
</feature>
<dbReference type="HOGENOM" id="CLU_057069_2_0_2"/>
<evidence type="ECO:0000256" key="4">
    <source>
        <dbReference type="ARBA" id="ARBA00023270"/>
    </source>
</evidence>
<dbReference type="eggNOG" id="arCOG04044">
    <property type="taxonomic scope" value="Archaea"/>
</dbReference>
<dbReference type="NCBIfam" id="NF005556">
    <property type="entry name" value="PRK07226.1"/>
    <property type="match status" value="1"/>
</dbReference>
<keyword evidence="3 5" id="KW-0057">Aromatic amino acid biosynthesis</keyword>
<dbReference type="Gene3D" id="3.20.20.70">
    <property type="entry name" value="Aldolase class I"/>
    <property type="match status" value="1"/>
</dbReference>
<dbReference type="Pfam" id="PF01791">
    <property type="entry name" value="DeoC"/>
    <property type="match status" value="1"/>
</dbReference>
<evidence type="ECO:0000313" key="8">
    <source>
        <dbReference type="EMBL" id="AAM30967.1"/>
    </source>
</evidence>
<dbReference type="SMART" id="SM01133">
    <property type="entry name" value="DeoC"/>
    <property type="match status" value="1"/>
</dbReference>
<protein>
    <recommendedName>
        <fullName evidence="5 6">2-amino-3,7-dideoxy-D-threo-hept-6-ulosonate synthase</fullName>
        <shortName evidence="5">ADH synthase</shortName>
        <shortName evidence="5">ADHS</shortName>
        <shortName evidence="5">ADTH synthase</shortName>
        <ecNumber evidence="5 6">2.2.1.10</ecNumber>
    </recommendedName>
</protein>
<evidence type="ECO:0000256" key="2">
    <source>
        <dbReference type="ARBA" id="ARBA00022679"/>
    </source>
</evidence>
<evidence type="ECO:0000256" key="1">
    <source>
        <dbReference type="ARBA" id="ARBA00022605"/>
    </source>
</evidence>
<keyword evidence="2 5" id="KW-0808">Transferase</keyword>
<evidence type="ECO:0000256" key="6">
    <source>
        <dbReference type="NCBIfam" id="TIGR01949"/>
    </source>
</evidence>
<dbReference type="InterPro" id="IPR002915">
    <property type="entry name" value="DeoC/FbaB/LacD_aldolase"/>
</dbReference>
<comment type="similarity">
    <text evidence="5">Belongs to the DeoC/FbaB aldolase family. ADHS subfamily.</text>
</comment>
<dbReference type="CDD" id="cd00958">
    <property type="entry name" value="DhnA"/>
    <property type="match status" value="1"/>
</dbReference>
<feature type="active site" description="Proton acceptor" evidence="5">
    <location>
        <position position="29"/>
    </location>
</feature>
<name>Q8PXE9_METMA</name>
<feature type="active site" description="Schiff-base intermediate with substrate" evidence="5">
    <location>
        <position position="180"/>
    </location>
</feature>
<organism evidence="8 9">
    <name type="scientific">Methanosarcina mazei (strain ATCC BAA-159 / DSM 3647 / Goe1 / Go1 / JCM 11833 / OCM 88)</name>
    <name type="common">Methanosarcina frisia</name>
    <dbReference type="NCBI Taxonomy" id="192952"/>
    <lineage>
        <taxon>Archaea</taxon>
        <taxon>Methanobacteriati</taxon>
        <taxon>Methanobacteriota</taxon>
        <taxon>Stenosarchaea group</taxon>
        <taxon>Methanomicrobia</taxon>
        <taxon>Methanosarcinales</taxon>
        <taxon>Methanosarcinaceae</taxon>
        <taxon>Methanosarcina</taxon>
    </lineage>
</organism>
<reference evidence="8 9" key="1">
    <citation type="journal article" date="2002" name="J. Mol. Microbiol. Biotechnol.">
        <title>The genome of Methanosarcina mazei: evidence for lateral gene transfer between Bacteria and Archaea.</title>
        <authorList>
            <person name="Deppenmeier U."/>
            <person name="Johann A."/>
            <person name="Hartsch T."/>
            <person name="Merkl R."/>
            <person name="Schmitz R.A."/>
            <person name="Martinez-Arias R."/>
            <person name="Henne A."/>
            <person name="Wiezer A."/>
            <person name="Baumer S."/>
            <person name="Jacobi C."/>
            <person name="Bruggemann H."/>
            <person name="Lienard T."/>
            <person name="Christmann A."/>
            <person name="Bomeke M."/>
            <person name="Steckel S."/>
            <person name="Bhattacharyya A."/>
            <person name="Lykidis A."/>
            <person name="Overbeek R."/>
            <person name="Klenk H.P."/>
            <person name="Gunsalus R.P."/>
            <person name="Fritz H.J."/>
            <person name="Gottschalk G."/>
        </authorList>
    </citation>
    <scope>NUCLEOTIDE SEQUENCE [LARGE SCALE GENOMIC DNA]</scope>
    <source>
        <strain evidence="9">ATCC BAA-159 / DSM 3647 / Goe1 / Go1 / JCM 11833 / OCM 88</strain>
    </source>
</reference>
<evidence type="ECO:0000256" key="7">
    <source>
        <dbReference type="PIRSR" id="PIRSR038992-1"/>
    </source>
</evidence>
<sequence length="267" mass="28871">MTMSEIGKKIRIERLMNRESRNMVIIPLDHGISDGPIEGLINITDTVNRVAEGGANAVLMQKGMVRYGHRGYGHDIGLVVHISASSVLSPDPNAKVQVCTVEEVIKMGADAVSMHINVGSDTEADQLEMLGKISRDCTEWGMPLLAMMYPRGKKITNPHDPVNVAHAARIGAELGADVVKTVYTGDPDSFRDVVRGCPVPVVIAGGPKTSTDMELLEMIDGAMEAGARGAAIGRNVFQHGDPVRLTRAICEIVHHRRPVEEALEQLK</sequence>
<dbReference type="GO" id="GO:0008652">
    <property type="term" value="P:amino acid biosynthetic process"/>
    <property type="evidence" value="ECO:0007669"/>
    <property type="project" value="UniProtKB-KW"/>
</dbReference>
<dbReference type="GO" id="GO:0009073">
    <property type="term" value="P:aromatic amino acid family biosynthetic process"/>
    <property type="evidence" value="ECO:0007669"/>
    <property type="project" value="UniProtKB-UniRule"/>
</dbReference>
<gene>
    <name evidence="5" type="primary">aroA'</name>
    <name evidence="8" type="ordered locus">MM_1271</name>
</gene>
<dbReference type="PANTHER" id="PTHR47916:SF1">
    <property type="entry name" value="3-HYDROXY-5-PHOSPHONOOXYPENTANE-2,4-DIONE THIOLASE"/>
    <property type="match status" value="1"/>
</dbReference>
<dbReference type="GO" id="GO:0016744">
    <property type="term" value="F:transketolase or transaldolase activity"/>
    <property type="evidence" value="ECO:0007669"/>
    <property type="project" value="UniProtKB-UniRule"/>
</dbReference>